<name>A0ABN0DNF5_9FIRM</name>
<organism evidence="2 3">
    <name type="scientific">Selenomonas noxia F0398</name>
    <dbReference type="NCBI Taxonomy" id="702437"/>
    <lineage>
        <taxon>Bacteria</taxon>
        <taxon>Bacillati</taxon>
        <taxon>Bacillota</taxon>
        <taxon>Negativicutes</taxon>
        <taxon>Selenomonadales</taxon>
        <taxon>Selenomonadaceae</taxon>
        <taxon>Selenomonas</taxon>
    </lineage>
</organism>
<reference evidence="2 3" key="1">
    <citation type="submission" date="2011-08" db="EMBL/GenBank/DDBJ databases">
        <title>The Genome Sequence of Selenomonas noxia F0398.</title>
        <authorList>
            <consortium name="The Broad Institute Genome Sequencing Platform"/>
            <person name="Earl A."/>
            <person name="Ward D."/>
            <person name="Feldgarden M."/>
            <person name="Gevers D."/>
            <person name="Izard J."/>
            <person name="Ganesan A."/>
            <person name="Blanton J.M."/>
            <person name="Baranova O.V."/>
            <person name="Tanner A.C."/>
            <person name="Dewhirst F.E."/>
            <person name="Young S.K."/>
            <person name="Zeng Q."/>
            <person name="Gargeya S."/>
            <person name="Fitzgerald M."/>
            <person name="Haas B."/>
            <person name="Abouelleil A."/>
            <person name="Alvarado L."/>
            <person name="Arachchi H.M."/>
            <person name="Berlin A."/>
            <person name="Brown A."/>
            <person name="Chapman S.B."/>
            <person name="Chen Z."/>
            <person name="Dunbar C."/>
            <person name="Freedman E."/>
            <person name="Gearin G."/>
            <person name="Gellesch M."/>
            <person name="Goldberg J."/>
            <person name="Griggs A."/>
            <person name="Gujja S."/>
            <person name="Heiman D."/>
            <person name="Howarth C."/>
            <person name="Larson L."/>
            <person name="Lui A."/>
            <person name="MacDonald P.J.P."/>
            <person name="Montmayeur A."/>
            <person name="Murphy C."/>
            <person name="Neiman D."/>
            <person name="Pearson M."/>
            <person name="Priest M."/>
            <person name="Roberts A."/>
            <person name="Saif S."/>
            <person name="Shea T."/>
            <person name="Shenoy N."/>
            <person name="Sisk P."/>
            <person name="Stolte C."/>
            <person name="Sykes S."/>
            <person name="Wortman J."/>
            <person name="Nusbaum C."/>
            <person name="Birren B."/>
        </authorList>
    </citation>
    <scope>NUCLEOTIDE SEQUENCE [LARGE SCALE GENOMIC DNA]</scope>
    <source>
        <strain evidence="2 3">F0398</strain>
    </source>
</reference>
<proteinExistence type="predicted"/>
<gene>
    <name evidence="2" type="ORF">HMPREF9432_01518</name>
</gene>
<protein>
    <recommendedName>
        <fullName evidence="4">DUF4830 domain-containing protein</fullName>
    </recommendedName>
</protein>
<feature type="transmembrane region" description="Helical" evidence="1">
    <location>
        <begin position="20"/>
        <end position="38"/>
    </location>
</feature>
<evidence type="ECO:0000313" key="2">
    <source>
        <dbReference type="EMBL" id="EHG23844.1"/>
    </source>
</evidence>
<dbReference type="GeneID" id="84787712"/>
<dbReference type="EMBL" id="ADGH01000016">
    <property type="protein sequence ID" value="EHG23844.1"/>
    <property type="molecule type" value="Genomic_DNA"/>
</dbReference>
<evidence type="ECO:0000313" key="3">
    <source>
        <dbReference type="Proteomes" id="UP000003175"/>
    </source>
</evidence>
<keyword evidence="1" id="KW-0472">Membrane</keyword>
<evidence type="ECO:0008006" key="4">
    <source>
        <dbReference type="Google" id="ProtNLM"/>
    </source>
</evidence>
<keyword evidence="3" id="KW-1185">Reference proteome</keyword>
<comment type="caution">
    <text evidence="2">The sequence shown here is derived from an EMBL/GenBank/DDBJ whole genome shotgun (WGS) entry which is preliminary data.</text>
</comment>
<evidence type="ECO:0000256" key="1">
    <source>
        <dbReference type="SAM" id="Phobius"/>
    </source>
</evidence>
<keyword evidence="1" id="KW-0812">Transmembrane</keyword>
<sequence length="146" mass="17366">MSEQGYVWMKKMLHMKKRRLFSLFMVICFIVGIGISVYDVSMKKCSNWMNFIVFFQGVALPDKADVIKVDIHDRIGTPFSFALTYRSRNDMEKELERYRPMLEREHFVMEKGDAQQYVFHAPNHLLHFYLSRKDDTYRMGISNGGY</sequence>
<accession>A0ABN0DNF5</accession>
<keyword evidence="1" id="KW-1133">Transmembrane helix</keyword>
<dbReference type="Proteomes" id="UP000003175">
    <property type="component" value="Unassembled WGS sequence"/>
</dbReference>
<dbReference type="RefSeq" id="WP_006696744.1">
    <property type="nucleotide sequence ID" value="NZ_JH376860.1"/>
</dbReference>